<dbReference type="AlphaFoldDB" id="A0AAV9W688"/>
<evidence type="ECO:0000313" key="2">
    <source>
        <dbReference type="Proteomes" id="UP001370758"/>
    </source>
</evidence>
<dbReference type="Proteomes" id="UP001370758">
    <property type="component" value="Unassembled WGS sequence"/>
</dbReference>
<accession>A0AAV9W688</accession>
<gene>
    <name evidence="1" type="ORF">TWF481_008138</name>
</gene>
<sequence>MNSPARLNEVKASVTYPIPPYLASCGEGWYAKKITQASEISRGDRSLKPPKESASMKPHIAVIQHNISSLVFLPRYPSAMYDRRHCIAKKSMRTGKCGAC</sequence>
<reference evidence="1 2" key="1">
    <citation type="submission" date="2023-08" db="EMBL/GenBank/DDBJ databases">
        <authorList>
            <person name="Palmer J.M."/>
        </authorList>
    </citation>
    <scope>NUCLEOTIDE SEQUENCE [LARGE SCALE GENOMIC DNA]</scope>
    <source>
        <strain evidence="1 2">TWF481</strain>
    </source>
</reference>
<comment type="caution">
    <text evidence="1">The sequence shown here is derived from an EMBL/GenBank/DDBJ whole genome shotgun (WGS) entry which is preliminary data.</text>
</comment>
<dbReference type="EMBL" id="JAVHJL010000005">
    <property type="protein sequence ID" value="KAK6503103.1"/>
    <property type="molecule type" value="Genomic_DNA"/>
</dbReference>
<evidence type="ECO:0000313" key="1">
    <source>
        <dbReference type="EMBL" id="KAK6503103.1"/>
    </source>
</evidence>
<name>A0AAV9W688_9PEZI</name>
<protein>
    <submittedName>
        <fullName evidence="1">Uncharacterized protein</fullName>
    </submittedName>
</protein>
<proteinExistence type="predicted"/>
<organism evidence="1 2">
    <name type="scientific">Arthrobotrys musiformis</name>
    <dbReference type="NCBI Taxonomy" id="47236"/>
    <lineage>
        <taxon>Eukaryota</taxon>
        <taxon>Fungi</taxon>
        <taxon>Dikarya</taxon>
        <taxon>Ascomycota</taxon>
        <taxon>Pezizomycotina</taxon>
        <taxon>Orbiliomycetes</taxon>
        <taxon>Orbiliales</taxon>
        <taxon>Orbiliaceae</taxon>
        <taxon>Arthrobotrys</taxon>
    </lineage>
</organism>
<keyword evidence="2" id="KW-1185">Reference proteome</keyword>